<evidence type="ECO:0000313" key="1">
    <source>
        <dbReference type="EMBL" id="WLH05378.1"/>
    </source>
</evidence>
<accession>A0ABY9FQ03</accession>
<gene>
    <name evidence="1" type="ORF">PSH67_21425</name>
</gene>
<dbReference type="SUPFAM" id="SSF48371">
    <property type="entry name" value="ARM repeat"/>
    <property type="match status" value="1"/>
</dbReference>
<name>A0ABY9FQ03_9PSED</name>
<keyword evidence="2" id="KW-1185">Reference proteome</keyword>
<dbReference type="RefSeq" id="WP_305387612.1">
    <property type="nucleotide sequence ID" value="NZ_CP117450.1"/>
</dbReference>
<dbReference type="Gene3D" id="1.25.10.10">
    <property type="entry name" value="Leucine-rich Repeat Variant"/>
    <property type="match status" value="1"/>
</dbReference>
<protein>
    <submittedName>
        <fullName evidence="1">Uncharacterized protein</fullName>
    </submittedName>
</protein>
<reference evidence="1 2" key="1">
    <citation type="submission" date="2023-02" db="EMBL/GenBank/DDBJ databases">
        <title>Evolution of Hrp T3SS in non-pathogenic Pseudomonas fluorescens.</title>
        <authorList>
            <person name="Liao K."/>
            <person name="Wei H."/>
            <person name="Gu Y."/>
        </authorList>
    </citation>
    <scope>NUCLEOTIDE SEQUENCE [LARGE SCALE GENOMIC DNA]</scope>
    <source>
        <strain evidence="1 2">FP2043</strain>
    </source>
</reference>
<dbReference type="Proteomes" id="UP001236748">
    <property type="component" value="Chromosome"/>
</dbReference>
<dbReference type="InterPro" id="IPR016024">
    <property type="entry name" value="ARM-type_fold"/>
</dbReference>
<organism evidence="1 2">
    <name type="scientific">Pseudomonas lurida</name>
    <dbReference type="NCBI Taxonomy" id="244566"/>
    <lineage>
        <taxon>Bacteria</taxon>
        <taxon>Pseudomonadati</taxon>
        <taxon>Pseudomonadota</taxon>
        <taxon>Gammaproteobacteria</taxon>
        <taxon>Pseudomonadales</taxon>
        <taxon>Pseudomonadaceae</taxon>
        <taxon>Pseudomonas</taxon>
    </lineage>
</organism>
<proteinExistence type="predicted"/>
<dbReference type="InterPro" id="IPR011989">
    <property type="entry name" value="ARM-like"/>
</dbReference>
<evidence type="ECO:0000313" key="2">
    <source>
        <dbReference type="Proteomes" id="UP001236748"/>
    </source>
</evidence>
<dbReference type="EMBL" id="CP117450">
    <property type="protein sequence ID" value="WLH05378.1"/>
    <property type="molecule type" value="Genomic_DNA"/>
</dbReference>
<sequence>MDSDDALNLYHLAFRAANDPKALPGDLRELALSEDELVRGAVAMNLLTPQDVLQELLNDSSAHVKECLSKRVEV</sequence>